<evidence type="ECO:0000259" key="7">
    <source>
        <dbReference type="Pfam" id="PF24476"/>
    </source>
</evidence>
<dbReference type="Pfam" id="PF00082">
    <property type="entry name" value="Peptidase_S8"/>
    <property type="match status" value="1"/>
</dbReference>
<dbReference type="Pfam" id="PF24476">
    <property type="entry name" value="DUF7580"/>
    <property type="match status" value="1"/>
</dbReference>
<evidence type="ECO:0000256" key="2">
    <source>
        <dbReference type="ARBA" id="ARBA00022670"/>
    </source>
</evidence>
<feature type="domain" description="Peptidase S8/S53" evidence="6">
    <location>
        <begin position="621"/>
        <end position="850"/>
    </location>
</feature>
<dbReference type="PANTHER" id="PTHR43806">
    <property type="entry name" value="PEPTIDASE S8"/>
    <property type="match status" value="1"/>
</dbReference>
<evidence type="ECO:0000313" key="9">
    <source>
        <dbReference type="Proteomes" id="UP000005206"/>
    </source>
</evidence>
<dbReference type="PANTHER" id="PTHR43806:SF11">
    <property type="entry name" value="CEREVISIN-RELATED"/>
    <property type="match status" value="1"/>
</dbReference>
<dbReference type="InterPro" id="IPR050131">
    <property type="entry name" value="Peptidase_S8_subtilisin-like"/>
</dbReference>
<evidence type="ECO:0000256" key="4">
    <source>
        <dbReference type="ARBA" id="ARBA00022825"/>
    </source>
</evidence>
<evidence type="ECO:0000256" key="5">
    <source>
        <dbReference type="SAM" id="Coils"/>
    </source>
</evidence>
<dbReference type="KEGG" id="nhe:NECHADRAFT_77026"/>
<keyword evidence="2" id="KW-0645">Protease</keyword>
<dbReference type="SUPFAM" id="SSF52743">
    <property type="entry name" value="Subtilisin-like"/>
    <property type="match status" value="1"/>
</dbReference>
<evidence type="ECO:0008006" key="10">
    <source>
        <dbReference type="Google" id="ProtNLM"/>
    </source>
</evidence>
<dbReference type="HOGENOM" id="CLU_320309_0_0_1"/>
<organism evidence="8 9">
    <name type="scientific">Fusarium vanettenii (strain ATCC MYA-4622 / CBS 123669 / FGSC 9596 / NRRL 45880 / 77-13-4)</name>
    <name type="common">Fusarium solani subsp. pisi</name>
    <dbReference type="NCBI Taxonomy" id="660122"/>
    <lineage>
        <taxon>Eukaryota</taxon>
        <taxon>Fungi</taxon>
        <taxon>Dikarya</taxon>
        <taxon>Ascomycota</taxon>
        <taxon>Pezizomycotina</taxon>
        <taxon>Sordariomycetes</taxon>
        <taxon>Hypocreomycetidae</taxon>
        <taxon>Hypocreales</taxon>
        <taxon>Nectriaceae</taxon>
        <taxon>Fusarium</taxon>
        <taxon>Fusarium solani species complex</taxon>
        <taxon>Fusarium vanettenii</taxon>
    </lineage>
</organism>
<reference evidence="8 9" key="1">
    <citation type="journal article" date="2009" name="PLoS Genet.">
        <title>The genome of Nectria haematococca: contribution of supernumerary chromosomes to gene expansion.</title>
        <authorList>
            <person name="Coleman J.J."/>
            <person name="Rounsley S.D."/>
            <person name="Rodriguez-Carres M."/>
            <person name="Kuo A."/>
            <person name="Wasmann C.C."/>
            <person name="Grimwood J."/>
            <person name="Schmutz J."/>
            <person name="Taga M."/>
            <person name="White G.J."/>
            <person name="Zhou S."/>
            <person name="Schwartz D.C."/>
            <person name="Freitag M."/>
            <person name="Ma L.J."/>
            <person name="Danchin E.G."/>
            <person name="Henrissat B."/>
            <person name="Coutinho P.M."/>
            <person name="Nelson D.R."/>
            <person name="Straney D."/>
            <person name="Napoli C.A."/>
            <person name="Barker B.M."/>
            <person name="Gribskov M."/>
            <person name="Rep M."/>
            <person name="Kroken S."/>
            <person name="Molnar I."/>
            <person name="Rensing C."/>
            <person name="Kennell J.C."/>
            <person name="Zamora J."/>
            <person name="Farman M.L."/>
            <person name="Selker E.U."/>
            <person name="Salamov A."/>
            <person name="Shapiro H."/>
            <person name="Pangilinan J."/>
            <person name="Lindquist E."/>
            <person name="Lamers C."/>
            <person name="Grigoriev I.V."/>
            <person name="Geiser D.M."/>
            <person name="Covert S.F."/>
            <person name="Temporini E."/>
            <person name="Vanetten H.D."/>
        </authorList>
    </citation>
    <scope>NUCLEOTIDE SEQUENCE [LARGE SCALE GENOMIC DNA]</scope>
    <source>
        <strain evidence="9">ATCC MYA-4622 / CBS 123669 / FGSC 9596 / NRRL 45880 / 77-13-4</strain>
    </source>
</reference>
<dbReference type="GO" id="GO:0006508">
    <property type="term" value="P:proteolysis"/>
    <property type="evidence" value="ECO:0007669"/>
    <property type="project" value="UniProtKB-KW"/>
</dbReference>
<evidence type="ECO:0000313" key="8">
    <source>
        <dbReference type="EMBL" id="EEU38247.1"/>
    </source>
</evidence>
<dbReference type="OMA" id="EMMISIC"/>
<protein>
    <recommendedName>
        <fullName evidence="10">Peptidase S8/S53 domain-containing protein</fullName>
    </recommendedName>
</protein>
<dbReference type="InParanoid" id="C7ZCE6"/>
<dbReference type="OrthoDB" id="3565018at2759"/>
<sequence length="906" mass="101361">MPREPGSPNQDDFHAALTISLQESLKTAKEVIPVFISGLNRTPLLRSWLSLLQLKLNELPSPYDLLALNTQALAKLSTRLKELLCQLDGLTYQDSSENLKPLLAVTSRPDINLDRAAQDESQILETCELLQLAIDRAWPRSAAGVGDLIMDQNAAMDQVEDVLREAKNANQVCSRLEKLYELLSKKLRGCKSSEHVAKFHLSGLDDGIIGFLFSRCGGTQGWHPMPCKIHHGKTNHHVHNNGPSGRPTMIPFRGCKDFRHAETLNKTLNKSLTLSLSKGQEILTGSVPKSQLAREYGTVPEKFLTLKEVLGDNKPDQTARATTKAGWWYTSLMARLSQTPEQELNDGELDYKSSFTKNVATVQYLLSESVLHLYNSPWLLDIWQPDHIEFPKDGTLLNFRRPYYPSSLQVDSSQESIPEKVDVPDPYDHAEMFMAKFGLLILQLQLQQAFPLEMEDQSDDIWPLIALGRYYDDFKESIEPIKEVVDACLDFRRHLFEELDAQDESDAFRFRMVFYKLILMPLRVILQLNFPDVAKDIVCNTIPQEEDQETLNTQPREGATAIELNGVSSRAAFDPQVLGETMLKRPSPASSTEWFSNLDVLNEYLTAQTCEGSENYDMSRVRVAVIDSGLREERQGDAYITYQNFIETWNDAHKDNPQHGTNSVDLVRKVYGRADIYVAKVFQGDEADGNTSKYMAEAIQWAINKKVDIISISAGFKEECHEELEAQIKMATAGGEAPEILVFAAASNWQNINGVAYPASMTDRVIGIFCCNGGLKSSRQWNPNPRNHAANFAMLGEDVALDSSARLLGGTSVSTALAAGLAAKLLDFSRQPDIQTWMSKANREKMKTKAGMSAILKEMSRNNVNEGYECIAPWEILPADAASGIASREKVREAVCTIIKKAMKKV</sequence>
<dbReference type="VEuPathDB" id="FungiDB:NECHADRAFT_77026"/>
<dbReference type="InterPro" id="IPR056002">
    <property type="entry name" value="DUF7580"/>
</dbReference>
<dbReference type="InterPro" id="IPR000209">
    <property type="entry name" value="Peptidase_S8/S53_dom"/>
</dbReference>
<dbReference type="AlphaFoldDB" id="C7ZCE6"/>
<dbReference type="InterPro" id="IPR036852">
    <property type="entry name" value="Peptidase_S8/S53_dom_sf"/>
</dbReference>
<proteinExistence type="inferred from homology"/>
<feature type="domain" description="DUF7580" evidence="7">
    <location>
        <begin position="170"/>
        <end position="523"/>
    </location>
</feature>
<dbReference type="EMBL" id="GG698918">
    <property type="protein sequence ID" value="EEU38247.1"/>
    <property type="molecule type" value="Genomic_DNA"/>
</dbReference>
<keyword evidence="5" id="KW-0175">Coiled coil</keyword>
<gene>
    <name evidence="8" type="ORF">NECHADRAFT_77026</name>
</gene>
<accession>C7ZCE6</accession>
<keyword evidence="3" id="KW-0378">Hydrolase</keyword>
<dbReference type="GeneID" id="9670395"/>
<feature type="coiled-coil region" evidence="5">
    <location>
        <begin position="149"/>
        <end position="186"/>
    </location>
</feature>
<evidence type="ECO:0000259" key="6">
    <source>
        <dbReference type="Pfam" id="PF00082"/>
    </source>
</evidence>
<dbReference type="RefSeq" id="XP_003043960.1">
    <property type="nucleotide sequence ID" value="XM_003043914.1"/>
</dbReference>
<dbReference type="eggNOG" id="ENOG502SP4W">
    <property type="taxonomic scope" value="Eukaryota"/>
</dbReference>
<dbReference type="GO" id="GO:0004252">
    <property type="term" value="F:serine-type endopeptidase activity"/>
    <property type="evidence" value="ECO:0007669"/>
    <property type="project" value="InterPro"/>
</dbReference>
<name>C7ZCE6_FUSV7</name>
<evidence type="ECO:0000256" key="1">
    <source>
        <dbReference type="ARBA" id="ARBA00011073"/>
    </source>
</evidence>
<comment type="similarity">
    <text evidence="1">Belongs to the peptidase S8 family.</text>
</comment>
<keyword evidence="4" id="KW-0720">Serine protease</keyword>
<keyword evidence="9" id="KW-1185">Reference proteome</keyword>
<evidence type="ECO:0000256" key="3">
    <source>
        <dbReference type="ARBA" id="ARBA00022801"/>
    </source>
</evidence>
<dbReference type="Gene3D" id="3.40.50.200">
    <property type="entry name" value="Peptidase S8/S53 domain"/>
    <property type="match status" value="1"/>
</dbReference>
<dbReference type="Proteomes" id="UP000005206">
    <property type="component" value="Chromosome 2"/>
</dbReference>